<feature type="transmembrane region" description="Helical" evidence="1">
    <location>
        <begin position="20"/>
        <end position="41"/>
    </location>
</feature>
<evidence type="ECO:0000313" key="3">
    <source>
        <dbReference type="Proteomes" id="UP000067476"/>
    </source>
</evidence>
<reference evidence="2 3" key="1">
    <citation type="journal article" date="2015" name="Genome Announc.">
        <title>Complete Genome Sequence of Spiroplasma litorale TN-1T (DSM 21781), a Bacterium Isolated from a Green-Eyed Horsefly (Tabanus nigrovittatus).</title>
        <authorList>
            <person name="Lo W.S."/>
            <person name="Lai Y.C."/>
            <person name="Lien Y.W."/>
            <person name="Wang T.H."/>
            <person name="Kuo C.H."/>
        </authorList>
    </citation>
    <scope>NUCLEOTIDE SEQUENCE [LARGE SCALE GENOMIC DNA]</scope>
    <source>
        <strain evidence="2 3">TN-1</strain>
    </source>
</reference>
<feature type="transmembrane region" description="Helical" evidence="1">
    <location>
        <begin position="174"/>
        <end position="196"/>
    </location>
</feature>
<keyword evidence="1" id="KW-0812">Transmembrane</keyword>
<gene>
    <name evidence="2" type="ORF">SLITO_v1c10790</name>
</gene>
<dbReference type="Proteomes" id="UP000067476">
    <property type="component" value="Chromosome"/>
</dbReference>
<proteinExistence type="predicted"/>
<dbReference type="AlphaFoldDB" id="A0A0K1W2Y8"/>
<dbReference type="STRING" id="216942.SLITO_v1c10790"/>
<sequence>MKKLFIYKFYMLRILKNKLYSITSLIFVIINLLAFCIIFTVSNKMELITTMTMIVLILNFIFLAFFDVTNIADFFIQDHTSNVESLMIRKGKKPTNLFFSRFFANKTASISYCFLIFLLYISFSNITTSAEIQTSITNKYSLGVFVLIPFDLMISAITLILSVTTKKMKVTLPFPWIITTLLCLYPMGGPMILYIINKGDTSISLVSKAQNIGRYQSYLERKNDNKILNKLYDNFMDSKREQNYKEIFNNQNLIKITSDSEKTSSEITNYFVVLSTKSWEQVELYYQNKENKLKDFISSYIEQINYEVRISVEFGENFAEKLLKVQESDQFLKDLISISGEPIDSAKNKQEYWSDTYFNSSDWNVYNGNNGIKKILENVDFTKMAENYSKNDVISINSIIKNQYKYHYLLTNYNNDNYNYGITRGKFKFENNKEWMKNNFIVPFNSSNLNYFIIGLLNDPLTTSGDKLADAFKYENRDQLYNNLNPFMHIFIMANNIGTNDIYYETPIYNSFAFQVPYYANNIYKTNDLETTLNPKAQNEYAMMEPYFYAYTPYLIWIFTSLGIYSISYLAYYSLIYKKSSDN</sequence>
<name>A0A0K1W2Y8_9MOLU</name>
<feature type="transmembrane region" description="Helical" evidence="1">
    <location>
        <begin position="97"/>
        <end position="120"/>
    </location>
</feature>
<accession>A0A0K1W2Y8</accession>
<feature type="transmembrane region" description="Helical" evidence="1">
    <location>
        <begin position="140"/>
        <end position="162"/>
    </location>
</feature>
<dbReference type="KEGG" id="sll:SLITO_v1c10790"/>
<keyword evidence="3" id="KW-1185">Reference proteome</keyword>
<keyword evidence="1" id="KW-1133">Transmembrane helix</keyword>
<dbReference type="OrthoDB" id="387884at2"/>
<organism evidence="2 3">
    <name type="scientific">Spiroplasma litorale</name>
    <dbReference type="NCBI Taxonomy" id="216942"/>
    <lineage>
        <taxon>Bacteria</taxon>
        <taxon>Bacillati</taxon>
        <taxon>Mycoplasmatota</taxon>
        <taxon>Mollicutes</taxon>
        <taxon>Entomoplasmatales</taxon>
        <taxon>Spiroplasmataceae</taxon>
        <taxon>Spiroplasma</taxon>
    </lineage>
</organism>
<evidence type="ECO:0000256" key="1">
    <source>
        <dbReference type="SAM" id="Phobius"/>
    </source>
</evidence>
<keyword evidence="1" id="KW-0472">Membrane</keyword>
<dbReference type="PATRIC" id="fig|216942.3.peg.1102"/>
<feature type="transmembrane region" description="Helical" evidence="1">
    <location>
        <begin position="53"/>
        <end position="76"/>
    </location>
</feature>
<protein>
    <submittedName>
        <fullName evidence="2">Uncharacterized protein</fullName>
    </submittedName>
</protein>
<dbReference type="EMBL" id="CP012357">
    <property type="protein sequence ID" value="AKX34690.1"/>
    <property type="molecule type" value="Genomic_DNA"/>
</dbReference>
<dbReference type="RefSeq" id="WP_075058768.1">
    <property type="nucleotide sequence ID" value="NZ_CP012357.1"/>
</dbReference>
<evidence type="ECO:0000313" key="2">
    <source>
        <dbReference type="EMBL" id="AKX34690.1"/>
    </source>
</evidence>
<feature type="transmembrane region" description="Helical" evidence="1">
    <location>
        <begin position="554"/>
        <end position="575"/>
    </location>
</feature>